<dbReference type="KEGG" id="mcb:Mycch_5157"/>
<dbReference type="EMBL" id="CP003053">
    <property type="protein sequence ID" value="AFM19843.1"/>
    <property type="molecule type" value="Genomic_DNA"/>
</dbReference>
<organism evidence="2 3">
    <name type="scientific">Mycolicibacterium chubuense (strain NBB4)</name>
    <name type="common">Mycobacterium chubuense</name>
    <dbReference type="NCBI Taxonomy" id="710421"/>
    <lineage>
        <taxon>Bacteria</taxon>
        <taxon>Bacillati</taxon>
        <taxon>Actinomycetota</taxon>
        <taxon>Actinomycetes</taxon>
        <taxon>Mycobacteriales</taxon>
        <taxon>Mycobacteriaceae</taxon>
        <taxon>Mycolicibacterium</taxon>
    </lineage>
</organism>
<accession>I4BRD6</accession>
<dbReference type="Proteomes" id="UP000006057">
    <property type="component" value="Chromosome"/>
</dbReference>
<sequence length="88" mass="8703" precursor="true">MSSRGVAVALALPVTWAGVAVAVAAPAGAECVSSAGTTVCSQGTVRGSNTGQGPGTLDTGPAWPYPCDTDWLCGNDGGLSIVWNPGRR</sequence>
<evidence type="ECO:0008006" key="4">
    <source>
        <dbReference type="Google" id="ProtNLM"/>
    </source>
</evidence>
<dbReference type="AlphaFoldDB" id="I4BRD6"/>
<dbReference type="RefSeq" id="WP_014818308.1">
    <property type="nucleotide sequence ID" value="NC_018027.1"/>
</dbReference>
<keyword evidence="1" id="KW-0732">Signal</keyword>
<evidence type="ECO:0000313" key="3">
    <source>
        <dbReference type="Proteomes" id="UP000006057"/>
    </source>
</evidence>
<feature type="chain" id="PRO_5039053325" description="Secreted protein" evidence="1">
    <location>
        <begin position="23"/>
        <end position="88"/>
    </location>
</feature>
<reference evidence="2 3" key="1">
    <citation type="submission" date="2012-06" db="EMBL/GenBank/DDBJ databases">
        <title>Complete sequence of chromosome of Mycobacterium chubuense NBB4.</title>
        <authorList>
            <consortium name="US DOE Joint Genome Institute"/>
            <person name="Lucas S."/>
            <person name="Han J."/>
            <person name="Lapidus A."/>
            <person name="Cheng J.-F."/>
            <person name="Goodwin L."/>
            <person name="Pitluck S."/>
            <person name="Peters L."/>
            <person name="Mikhailova N."/>
            <person name="Teshima H."/>
            <person name="Detter J.C."/>
            <person name="Han C."/>
            <person name="Tapia R."/>
            <person name="Land M."/>
            <person name="Hauser L."/>
            <person name="Kyrpides N."/>
            <person name="Ivanova N."/>
            <person name="Pagani I."/>
            <person name="Mattes T."/>
            <person name="Holmes A."/>
            <person name="Rutledge P."/>
            <person name="Paulsen I."/>
            <person name="Coleman N."/>
            <person name="Woyke T."/>
        </authorList>
    </citation>
    <scope>NUCLEOTIDE SEQUENCE [LARGE SCALE GENOMIC DNA]</scope>
    <source>
        <strain evidence="2 3">NBB4</strain>
    </source>
</reference>
<dbReference type="OrthoDB" id="4641835at2"/>
<evidence type="ECO:0000256" key="1">
    <source>
        <dbReference type="SAM" id="SignalP"/>
    </source>
</evidence>
<keyword evidence="3" id="KW-1185">Reference proteome</keyword>
<dbReference type="STRING" id="710421.Mycch_5157"/>
<feature type="signal peptide" evidence="1">
    <location>
        <begin position="1"/>
        <end position="22"/>
    </location>
</feature>
<gene>
    <name evidence="2" type="ordered locus">Mycch_5157</name>
</gene>
<evidence type="ECO:0000313" key="2">
    <source>
        <dbReference type="EMBL" id="AFM19843.1"/>
    </source>
</evidence>
<name>I4BRD6_MYCCN</name>
<protein>
    <recommendedName>
        <fullName evidence="4">Secreted protein</fullName>
    </recommendedName>
</protein>
<dbReference type="PATRIC" id="fig|710421.3.peg.5141"/>
<proteinExistence type="predicted"/>
<dbReference type="HOGENOM" id="CLU_162618_0_0_11"/>